<protein>
    <submittedName>
        <fullName evidence="2">Uncharacterized protein</fullName>
    </submittedName>
</protein>
<comment type="caution">
    <text evidence="2">The sequence shown here is derived from an EMBL/GenBank/DDBJ whole genome shotgun (WGS) entry which is preliminary data.</text>
</comment>
<dbReference type="Proteomes" id="UP000324222">
    <property type="component" value="Unassembled WGS sequence"/>
</dbReference>
<sequence>MQTPSTSPPFHPASQPARQPRDAARGRCVTDSWVNGELVKGNKKLTSSVLGRIFICFVYD</sequence>
<feature type="region of interest" description="Disordered" evidence="1">
    <location>
        <begin position="1"/>
        <end position="26"/>
    </location>
</feature>
<feature type="compositionally biased region" description="Pro residues" evidence="1">
    <location>
        <begin position="1"/>
        <end position="11"/>
    </location>
</feature>
<evidence type="ECO:0000256" key="1">
    <source>
        <dbReference type="SAM" id="MobiDB-lite"/>
    </source>
</evidence>
<keyword evidence="3" id="KW-1185">Reference proteome</keyword>
<dbReference type="AlphaFoldDB" id="A0A5B7HH77"/>
<evidence type="ECO:0000313" key="2">
    <source>
        <dbReference type="EMBL" id="MPC69089.1"/>
    </source>
</evidence>
<gene>
    <name evidence="2" type="ORF">E2C01_063304</name>
</gene>
<name>A0A5B7HH77_PORTR</name>
<dbReference type="EMBL" id="VSRR010028867">
    <property type="protein sequence ID" value="MPC69089.1"/>
    <property type="molecule type" value="Genomic_DNA"/>
</dbReference>
<accession>A0A5B7HH77</accession>
<evidence type="ECO:0000313" key="3">
    <source>
        <dbReference type="Proteomes" id="UP000324222"/>
    </source>
</evidence>
<proteinExistence type="predicted"/>
<organism evidence="2 3">
    <name type="scientific">Portunus trituberculatus</name>
    <name type="common">Swimming crab</name>
    <name type="synonym">Neptunus trituberculatus</name>
    <dbReference type="NCBI Taxonomy" id="210409"/>
    <lineage>
        <taxon>Eukaryota</taxon>
        <taxon>Metazoa</taxon>
        <taxon>Ecdysozoa</taxon>
        <taxon>Arthropoda</taxon>
        <taxon>Crustacea</taxon>
        <taxon>Multicrustacea</taxon>
        <taxon>Malacostraca</taxon>
        <taxon>Eumalacostraca</taxon>
        <taxon>Eucarida</taxon>
        <taxon>Decapoda</taxon>
        <taxon>Pleocyemata</taxon>
        <taxon>Brachyura</taxon>
        <taxon>Eubrachyura</taxon>
        <taxon>Portunoidea</taxon>
        <taxon>Portunidae</taxon>
        <taxon>Portuninae</taxon>
        <taxon>Portunus</taxon>
    </lineage>
</organism>
<reference evidence="2 3" key="1">
    <citation type="submission" date="2019-05" db="EMBL/GenBank/DDBJ databases">
        <title>Another draft genome of Portunus trituberculatus and its Hox gene families provides insights of decapod evolution.</title>
        <authorList>
            <person name="Jeong J.-H."/>
            <person name="Song I."/>
            <person name="Kim S."/>
            <person name="Choi T."/>
            <person name="Kim D."/>
            <person name="Ryu S."/>
            <person name="Kim W."/>
        </authorList>
    </citation>
    <scope>NUCLEOTIDE SEQUENCE [LARGE SCALE GENOMIC DNA]</scope>
    <source>
        <tissue evidence="2">Muscle</tissue>
    </source>
</reference>